<dbReference type="GO" id="GO:0005634">
    <property type="term" value="C:nucleus"/>
    <property type="evidence" value="ECO:0007669"/>
    <property type="project" value="UniProtKB-SubCell"/>
</dbReference>
<dbReference type="Pfam" id="PF16135">
    <property type="entry name" value="TDBD"/>
    <property type="match status" value="1"/>
</dbReference>
<dbReference type="InterPro" id="IPR011011">
    <property type="entry name" value="Znf_FYVE_PHD"/>
</dbReference>
<organism evidence="10 11">
    <name type="scientific">Phaseolus coccineus</name>
    <name type="common">Scarlet runner bean</name>
    <name type="synonym">Phaseolus multiflorus</name>
    <dbReference type="NCBI Taxonomy" id="3886"/>
    <lineage>
        <taxon>Eukaryota</taxon>
        <taxon>Viridiplantae</taxon>
        <taxon>Streptophyta</taxon>
        <taxon>Embryophyta</taxon>
        <taxon>Tracheophyta</taxon>
        <taxon>Spermatophyta</taxon>
        <taxon>Magnoliopsida</taxon>
        <taxon>eudicotyledons</taxon>
        <taxon>Gunneridae</taxon>
        <taxon>Pentapetalae</taxon>
        <taxon>rosids</taxon>
        <taxon>fabids</taxon>
        <taxon>Fabales</taxon>
        <taxon>Fabaceae</taxon>
        <taxon>Papilionoideae</taxon>
        <taxon>50 kb inversion clade</taxon>
        <taxon>NPAAA clade</taxon>
        <taxon>indigoferoid/millettioid clade</taxon>
        <taxon>Phaseoleae</taxon>
        <taxon>Phaseolus</taxon>
    </lineage>
</organism>
<accession>A0AAN9QH33</accession>
<dbReference type="InterPro" id="IPR056511">
    <property type="entry name" value="IDM1_C"/>
</dbReference>
<dbReference type="GO" id="GO:0016747">
    <property type="term" value="F:acyltransferase activity, transferring groups other than amino-acyl groups"/>
    <property type="evidence" value="ECO:0007669"/>
    <property type="project" value="InterPro"/>
</dbReference>
<dbReference type="GO" id="GO:0008270">
    <property type="term" value="F:zinc ion binding"/>
    <property type="evidence" value="ECO:0007669"/>
    <property type="project" value="UniProtKB-KW"/>
</dbReference>
<feature type="region of interest" description="Disordered" evidence="7">
    <location>
        <begin position="244"/>
        <end position="267"/>
    </location>
</feature>
<dbReference type="SMART" id="SM00249">
    <property type="entry name" value="PHD"/>
    <property type="match status" value="2"/>
</dbReference>
<dbReference type="PANTHER" id="PTHR46508:SF2">
    <property type="entry name" value="INCREASED DNA METHYLATION 1"/>
    <property type="match status" value="1"/>
</dbReference>
<dbReference type="Proteomes" id="UP001374584">
    <property type="component" value="Unassembled WGS sequence"/>
</dbReference>
<dbReference type="Pfam" id="PF23209">
    <property type="entry name" value="IDM1_C"/>
    <property type="match status" value="1"/>
</dbReference>
<feature type="compositionally biased region" description="Polar residues" evidence="7">
    <location>
        <begin position="256"/>
        <end position="267"/>
    </location>
</feature>
<protein>
    <recommendedName>
        <fullName evidence="12">PHD-type domain-containing protein</fullName>
    </recommendedName>
</protein>
<reference evidence="10 11" key="1">
    <citation type="submission" date="2024-01" db="EMBL/GenBank/DDBJ databases">
        <title>The genomes of 5 underutilized Papilionoideae crops provide insights into root nodulation and disease resistanc.</title>
        <authorList>
            <person name="Jiang F."/>
        </authorList>
    </citation>
    <scope>NUCLEOTIDE SEQUENCE [LARGE SCALE GENOMIC DNA]</scope>
    <source>
        <strain evidence="10">JINMINGXINNONG_FW02</strain>
        <tissue evidence="10">Leaves</tissue>
    </source>
</reference>
<feature type="domain" description="PHD-type" evidence="8">
    <location>
        <begin position="798"/>
        <end position="843"/>
    </location>
</feature>
<evidence type="ECO:0000259" key="8">
    <source>
        <dbReference type="PROSITE" id="PS50016"/>
    </source>
</evidence>
<keyword evidence="3 6" id="KW-0863">Zinc-finger</keyword>
<dbReference type="InterPro" id="IPR013083">
    <property type="entry name" value="Znf_RING/FYVE/PHD"/>
</dbReference>
<dbReference type="InterPro" id="IPR016181">
    <property type="entry name" value="Acyl_CoA_acyltransferase"/>
</dbReference>
<dbReference type="InterPro" id="IPR001965">
    <property type="entry name" value="Znf_PHD"/>
</dbReference>
<sequence>MLISNEVEDLFDDNFEGSNEERQIFSEVFSGNDIFQSTQKCLVPGVISFEHESAKNTFKSFCSSNENSVALHPSSSRLTHPEEENFNVIQHSKEAAPGCMPESLICEDQNDEDVNVKRMKFSLHELACSRSDSEKNLSSSRLSKVAVSNLSSAATGCDSEPIAFRLVESSKHGVISSCYLLNHNNLNKQAVKDDVDVTNFNTATVHRHIAKEVSISKAAASPVSQESFASRLVVTSPSITVVKKSGSPLNPEEMPESTNVDISNSPSMLQEEDPRTILQFQIVQLLTMAGWTIEKRQRPSRRYPESVYRTPEGKPIREFTKAWRICGELLSVEKCNFMCRDYKEWTDISQFWSDLSSALINVEKTKMQSEDPAAMLAYRWWLLDPFVVVIFVDRKIGALKKGEVVKATWTLVSSKYKVACAPIDSSSGNSNQVPGGSNVNAGQQAKIRNSRSLDKQSSENYLETNNIIDGHVPMDTSEENNASGVSYGLVHSHGSRTMQQSECSEEEGGKTLVDSAFGKDSTYSVSNVILRKKMRRKCKRVSEIKMSMFCHGDMLGSTVTDQVQSLDGEACGLEEVQNYIGDNAGKKRSCRKLSSFSAIQRNTRKTNGSITGTDRSNRCHIKDDDLLVSAIFRNKDFGPKAIRGSSRAKSCKSRGQRKLKSQKGRCRLLPRNPCNAGKYNKDCNRSYLGSRTILSWLIDNGVISLNDVIQYRNTKDNVVIKDGRITKDGIICMCCGKVLTLSEFKLHAGFTLNRPCVNIFMESGEPFTLCLLQAWSAEYKSRKSLNQAVQADDNDKNDDSCGLCGEGGELICCDNCPSTFHVACLSTQEIPDGDWYCANCTCRICGNLVTDKDTSDLHDLLQCSQCEHKYHETCLKDRETREVAVSVSDIWFCGQSCQEVYSGLQSQVGLVNQVADGISWTLLRCIHDDQKVHSAQWFALKAVCNTKLAVALTIMEECFVSMLDPRTGIHMIPQVLYNWGSEFARLNFQGFYTMVLEKQDVLVSVASIRVHGTAVAEMPLIATCSRYRRQGMCRLLVTAIEEMLTSFKVERLVISAIPDLVETWTKGFGFKPVDDVERKRLNKFNLMIFPGTVFLEKPLHRKMKNEDETGMCDESTQATDESVKVGISSEGMAITDSLLQDVVNITTGNQIEPKSEHEPVDGKSQSDHKAGSDTLRKDNTQPVDTALQAKESAEISSSCFTEEIIQLTVSAGSEKSIEENSVKELGTCNKVEMEMESDSVQQSSENFCAIKDGAEPSIRVVEDKNIKVGEGQENALQGPFSNLSCKTFLGSNFDTDSSIECSVMYDETAFFGTFAKSAS</sequence>
<dbReference type="PANTHER" id="PTHR46508">
    <property type="entry name" value="PHD FINGER FAMILY PROTEIN"/>
    <property type="match status" value="1"/>
</dbReference>
<proteinExistence type="predicted"/>
<comment type="subcellular location">
    <subcellularLocation>
        <location evidence="1">Nucleus</location>
    </subcellularLocation>
</comment>
<evidence type="ECO:0000256" key="7">
    <source>
        <dbReference type="SAM" id="MobiDB-lite"/>
    </source>
</evidence>
<dbReference type="SUPFAM" id="SSF57903">
    <property type="entry name" value="FYVE/PHD zinc finger"/>
    <property type="match status" value="2"/>
</dbReference>
<evidence type="ECO:0000259" key="9">
    <source>
        <dbReference type="PROSITE" id="PS51186"/>
    </source>
</evidence>
<dbReference type="InterPro" id="IPR019787">
    <property type="entry name" value="Znf_PHD-finger"/>
</dbReference>
<dbReference type="CDD" id="cd15532">
    <property type="entry name" value="PHD2_CHD_II"/>
    <property type="match status" value="1"/>
</dbReference>
<dbReference type="Gene3D" id="3.30.40.10">
    <property type="entry name" value="Zinc/RING finger domain, C3HC4 (zinc finger)"/>
    <property type="match status" value="2"/>
</dbReference>
<dbReference type="InterPro" id="IPR000182">
    <property type="entry name" value="GNAT_dom"/>
</dbReference>
<evidence type="ECO:0000256" key="2">
    <source>
        <dbReference type="ARBA" id="ARBA00022723"/>
    </source>
</evidence>
<comment type="caution">
    <text evidence="10">The sequence shown here is derived from an EMBL/GenBank/DDBJ whole genome shotgun (WGS) entry which is preliminary data.</text>
</comment>
<dbReference type="InterPro" id="IPR032308">
    <property type="entry name" value="TDBD"/>
</dbReference>
<dbReference type="SUPFAM" id="SSF55729">
    <property type="entry name" value="Acyl-CoA N-acyltransferases (Nat)"/>
    <property type="match status" value="1"/>
</dbReference>
<gene>
    <name evidence="10" type="ORF">VNO80_26858</name>
</gene>
<evidence type="ECO:0000313" key="10">
    <source>
        <dbReference type="EMBL" id="KAK7335087.1"/>
    </source>
</evidence>
<keyword evidence="4" id="KW-0862">Zinc</keyword>
<keyword evidence="2" id="KW-0479">Metal-binding</keyword>
<evidence type="ECO:0008006" key="12">
    <source>
        <dbReference type="Google" id="ProtNLM"/>
    </source>
</evidence>
<dbReference type="Pfam" id="PF00628">
    <property type="entry name" value="PHD"/>
    <property type="match status" value="1"/>
</dbReference>
<name>A0AAN9QH33_PHACN</name>
<feature type="compositionally biased region" description="Basic and acidic residues" evidence="7">
    <location>
        <begin position="1153"/>
        <end position="1179"/>
    </location>
</feature>
<feature type="compositionally biased region" description="Polar residues" evidence="7">
    <location>
        <begin position="426"/>
        <end position="447"/>
    </location>
</feature>
<evidence type="ECO:0000256" key="5">
    <source>
        <dbReference type="ARBA" id="ARBA00023242"/>
    </source>
</evidence>
<keyword evidence="5" id="KW-0539">Nucleus</keyword>
<feature type="region of interest" description="Disordered" evidence="7">
    <location>
        <begin position="1149"/>
        <end position="1182"/>
    </location>
</feature>
<feature type="domain" description="N-acetyltransferase" evidence="9">
    <location>
        <begin position="953"/>
        <end position="1092"/>
    </location>
</feature>
<evidence type="ECO:0000256" key="1">
    <source>
        <dbReference type="ARBA" id="ARBA00004123"/>
    </source>
</evidence>
<dbReference type="Gene3D" id="3.40.630.30">
    <property type="match status" value="1"/>
</dbReference>
<dbReference type="PROSITE" id="PS51186">
    <property type="entry name" value="GNAT"/>
    <property type="match status" value="1"/>
</dbReference>
<dbReference type="EMBL" id="JAYMYR010000010">
    <property type="protein sequence ID" value="KAK7335087.1"/>
    <property type="molecule type" value="Genomic_DNA"/>
</dbReference>
<evidence type="ECO:0000256" key="4">
    <source>
        <dbReference type="ARBA" id="ARBA00022833"/>
    </source>
</evidence>
<evidence type="ECO:0000256" key="6">
    <source>
        <dbReference type="PROSITE-ProRule" id="PRU00146"/>
    </source>
</evidence>
<evidence type="ECO:0000313" key="11">
    <source>
        <dbReference type="Proteomes" id="UP001374584"/>
    </source>
</evidence>
<dbReference type="PROSITE" id="PS50016">
    <property type="entry name" value="ZF_PHD_2"/>
    <property type="match status" value="1"/>
</dbReference>
<evidence type="ECO:0000256" key="3">
    <source>
        <dbReference type="ARBA" id="ARBA00022771"/>
    </source>
</evidence>
<feature type="region of interest" description="Disordered" evidence="7">
    <location>
        <begin position="426"/>
        <end position="458"/>
    </location>
</feature>
<keyword evidence="11" id="KW-1185">Reference proteome</keyword>